<protein>
    <submittedName>
        <fullName evidence="2">Lipase atg15</fullName>
        <ecNumber evidence="2">3.1.1.3</ecNumber>
    </submittedName>
</protein>
<sequence>MDARIRSLRHAQSQSPAWSPAQVQGPNVTNRLVLQTLAKTSVSAYVQPSDKERWYPLGSDLSPLRLGTRCRRILGSRLDGGRVHQGNVLALHPRRAYDAEGQFVGFVSLCEGGADAVDGVWAL</sequence>
<evidence type="ECO:0000313" key="3">
    <source>
        <dbReference type="Proteomes" id="UP001465976"/>
    </source>
</evidence>
<proteinExistence type="predicted"/>
<dbReference type="Proteomes" id="UP001465976">
    <property type="component" value="Unassembled WGS sequence"/>
</dbReference>
<comment type="caution">
    <text evidence="2">The sequence shown here is derived from an EMBL/GenBank/DDBJ whole genome shotgun (WGS) entry which is preliminary data.</text>
</comment>
<evidence type="ECO:0000313" key="2">
    <source>
        <dbReference type="EMBL" id="KAL0568392.1"/>
    </source>
</evidence>
<dbReference type="EMBL" id="JBAHYK010001352">
    <property type="protein sequence ID" value="KAL0568392.1"/>
    <property type="molecule type" value="Genomic_DNA"/>
</dbReference>
<feature type="region of interest" description="Disordered" evidence="1">
    <location>
        <begin position="1"/>
        <end position="23"/>
    </location>
</feature>
<dbReference type="EC" id="3.1.1.3" evidence="2"/>
<keyword evidence="3" id="KW-1185">Reference proteome</keyword>
<gene>
    <name evidence="2" type="primary">ATG15_4</name>
    <name evidence="2" type="ORF">V5O48_013590</name>
</gene>
<reference evidence="2 3" key="1">
    <citation type="submission" date="2024-02" db="EMBL/GenBank/DDBJ databases">
        <title>A draft genome for the cacao thread blight pathogen Marasmius crinis-equi.</title>
        <authorList>
            <person name="Cohen S.P."/>
            <person name="Baruah I.K."/>
            <person name="Amoako-Attah I."/>
            <person name="Bukari Y."/>
            <person name="Meinhardt L.W."/>
            <person name="Bailey B.A."/>
        </authorList>
    </citation>
    <scope>NUCLEOTIDE SEQUENCE [LARGE SCALE GENOMIC DNA]</scope>
    <source>
        <strain evidence="2 3">GH-76</strain>
    </source>
</reference>
<organism evidence="2 3">
    <name type="scientific">Marasmius crinis-equi</name>
    <dbReference type="NCBI Taxonomy" id="585013"/>
    <lineage>
        <taxon>Eukaryota</taxon>
        <taxon>Fungi</taxon>
        <taxon>Dikarya</taxon>
        <taxon>Basidiomycota</taxon>
        <taxon>Agaricomycotina</taxon>
        <taxon>Agaricomycetes</taxon>
        <taxon>Agaricomycetidae</taxon>
        <taxon>Agaricales</taxon>
        <taxon>Marasmiineae</taxon>
        <taxon>Marasmiaceae</taxon>
        <taxon>Marasmius</taxon>
    </lineage>
</organism>
<name>A0ABR3EZN3_9AGAR</name>
<dbReference type="GO" id="GO:0004806">
    <property type="term" value="F:triacylglycerol lipase activity"/>
    <property type="evidence" value="ECO:0007669"/>
    <property type="project" value="UniProtKB-EC"/>
</dbReference>
<keyword evidence="2" id="KW-0378">Hydrolase</keyword>
<accession>A0ABR3EZN3</accession>
<evidence type="ECO:0000256" key="1">
    <source>
        <dbReference type="SAM" id="MobiDB-lite"/>
    </source>
</evidence>
<feature type="compositionally biased region" description="Polar residues" evidence="1">
    <location>
        <begin position="10"/>
        <end position="23"/>
    </location>
</feature>